<evidence type="ECO:0000256" key="2">
    <source>
        <dbReference type="SAM" id="Phobius"/>
    </source>
</evidence>
<accession>A0ABW6ZRD6</accession>
<protein>
    <submittedName>
        <fullName evidence="3">Exopolysaccharide biosynthesis protein</fullName>
    </submittedName>
</protein>
<evidence type="ECO:0000313" key="3">
    <source>
        <dbReference type="EMBL" id="MFG1371277.1"/>
    </source>
</evidence>
<dbReference type="EMBL" id="JBAFVH010000002">
    <property type="protein sequence ID" value="MFG1371277.1"/>
    <property type="molecule type" value="Genomic_DNA"/>
</dbReference>
<sequence>MPPKSAKPATRGTRSRKTDQAHVSGEAAGARRATGGTASGRRAGERAPQRVTTSRLLRQILTKNPTMETFTIEHIVESMSEGGLAQPLLLFSVPGMLPVPETSTLTGLPASAIAGHMIIGRHKIELPQFIRERTVPRRSLAVAIHSVLPVLERLEKATKRRWLWVSHPIAQRMLGVLLFVLAVTVAFPLVGFTLPHAAAMFTITLGVAEQDGLAILLGVAAGIAALVLVSGRDLTFTALRTKAWKWMRGLARKFTGSVLKKLGFNWASLIGFDWSQLLLLWNPERSRGKAAEVKGAGRRKAQPLPSPAPAVVGTVARSRALAPSLVPV</sequence>
<keyword evidence="4" id="KW-1185">Reference proteome</keyword>
<comment type="caution">
    <text evidence="3">The sequence shown here is derived from an EMBL/GenBank/DDBJ whole genome shotgun (WGS) entry which is preliminary data.</text>
</comment>
<feature type="compositionally biased region" description="Low complexity" evidence="1">
    <location>
        <begin position="24"/>
        <end position="41"/>
    </location>
</feature>
<dbReference type="InterPro" id="IPR010331">
    <property type="entry name" value="ExoD"/>
</dbReference>
<organism evidence="3 4">
    <name type="scientific">Xanthobacter oligotrophicus</name>
    <dbReference type="NCBI Taxonomy" id="2607286"/>
    <lineage>
        <taxon>Bacteria</taxon>
        <taxon>Pseudomonadati</taxon>
        <taxon>Pseudomonadota</taxon>
        <taxon>Alphaproteobacteria</taxon>
        <taxon>Hyphomicrobiales</taxon>
        <taxon>Xanthobacteraceae</taxon>
        <taxon>Xanthobacter</taxon>
    </lineage>
</organism>
<feature type="region of interest" description="Disordered" evidence="1">
    <location>
        <begin position="1"/>
        <end position="53"/>
    </location>
</feature>
<dbReference type="PANTHER" id="PTHR41795">
    <property type="entry name" value="EXOPOLYSACCHARIDE SYNTHESIS PROTEIN"/>
    <property type="match status" value="1"/>
</dbReference>
<name>A0ABW6ZRD6_9HYPH</name>
<keyword evidence="2" id="KW-0472">Membrane</keyword>
<dbReference type="Pfam" id="PF06055">
    <property type="entry name" value="ExoD"/>
    <property type="match status" value="1"/>
</dbReference>
<feature type="transmembrane region" description="Helical" evidence="2">
    <location>
        <begin position="212"/>
        <end position="231"/>
    </location>
</feature>
<evidence type="ECO:0000313" key="4">
    <source>
        <dbReference type="Proteomes" id="UP001604002"/>
    </source>
</evidence>
<dbReference type="Proteomes" id="UP001604002">
    <property type="component" value="Unassembled WGS sequence"/>
</dbReference>
<reference evidence="3 4" key="1">
    <citation type="submission" date="2024-02" db="EMBL/GenBank/DDBJ databases">
        <title>Expansion and revision of Xanthobacter and proposal of Roseixanthobacter gen. nov.</title>
        <authorList>
            <person name="Soltysiak M.P.M."/>
            <person name="Jalihal A."/>
            <person name="Ory A."/>
            <person name="Chrisophersen C."/>
            <person name="Lee A.D."/>
            <person name="Boulton J."/>
            <person name="Springer M."/>
        </authorList>
    </citation>
    <scope>NUCLEOTIDE SEQUENCE [LARGE SCALE GENOMIC DNA]</scope>
    <source>
        <strain evidence="3 4">23A</strain>
    </source>
</reference>
<keyword evidence="2" id="KW-1133">Transmembrane helix</keyword>
<proteinExistence type="predicted"/>
<dbReference type="PANTHER" id="PTHR41795:SF1">
    <property type="entry name" value="EXOPOLYSACCHARIDE SYNTHESIS PROTEIN"/>
    <property type="match status" value="1"/>
</dbReference>
<gene>
    <name evidence="3" type="ORF">V5F32_03795</name>
</gene>
<feature type="transmembrane region" description="Helical" evidence="2">
    <location>
        <begin position="169"/>
        <end position="192"/>
    </location>
</feature>
<evidence type="ECO:0000256" key="1">
    <source>
        <dbReference type="SAM" id="MobiDB-lite"/>
    </source>
</evidence>
<keyword evidence="2" id="KW-0812">Transmembrane</keyword>
<dbReference type="RefSeq" id="WP_393991548.1">
    <property type="nucleotide sequence ID" value="NZ_JBAFVH010000002.1"/>
</dbReference>